<protein>
    <submittedName>
        <fullName evidence="1">Uncharacterized protein</fullName>
    </submittedName>
</protein>
<dbReference type="OMA" id="HESNTYQ"/>
<dbReference type="Proteomes" id="UP000688137">
    <property type="component" value="Unassembled WGS sequence"/>
</dbReference>
<dbReference type="EMBL" id="CAJJDM010000131">
    <property type="protein sequence ID" value="CAD8105723.1"/>
    <property type="molecule type" value="Genomic_DNA"/>
</dbReference>
<keyword evidence="2" id="KW-1185">Reference proteome</keyword>
<name>A0A8S1PSS1_PARPR</name>
<reference evidence="1" key="1">
    <citation type="submission" date="2021-01" db="EMBL/GenBank/DDBJ databases">
        <authorList>
            <consortium name="Genoscope - CEA"/>
            <person name="William W."/>
        </authorList>
    </citation>
    <scope>NUCLEOTIDE SEQUENCE</scope>
</reference>
<sequence length="413" mass="49354">MLQTLSNYVDIEDESIKNMIKELKILEIQIPKDQQIELVKQIFDDQQTKPIQNQKYQIQIGNQYELNLIEEHFNKPLLCEYLESQYMTLIELINEISKSISEITLKIDQKQSANNKQQVYKFQEEAQTQILSLNQPLDNQSLTQNNKDIYKIEMKQFIKDQKNNIIYQQQVSQLEQKVKQTRKIIFDKIEEQNNLSDQVVQKMEMNIDNELKLLEKTIELKFVAKIESDLQQEILSMEKSNANIAFNKDVPQFQDYDQIDKQVNQLFNQICQTFQEIKEQKIKNNDLIYDQILNNIESQSKNLNKICQQHESNTYQLLDYINNQPDSQQQIRNHQIDKIKQQKIDYEFCQSFLVQQQNDEGAEIDEYLKQAQNYNQVLKITEQMAYDYNLQIEGQKQQLELIKQYLLRLQKLL</sequence>
<evidence type="ECO:0000313" key="1">
    <source>
        <dbReference type="EMBL" id="CAD8105723.1"/>
    </source>
</evidence>
<dbReference type="AlphaFoldDB" id="A0A8S1PSS1"/>
<comment type="caution">
    <text evidence="1">The sequence shown here is derived from an EMBL/GenBank/DDBJ whole genome shotgun (WGS) entry which is preliminary data.</text>
</comment>
<evidence type="ECO:0000313" key="2">
    <source>
        <dbReference type="Proteomes" id="UP000688137"/>
    </source>
</evidence>
<proteinExistence type="predicted"/>
<organism evidence="1 2">
    <name type="scientific">Paramecium primaurelia</name>
    <dbReference type="NCBI Taxonomy" id="5886"/>
    <lineage>
        <taxon>Eukaryota</taxon>
        <taxon>Sar</taxon>
        <taxon>Alveolata</taxon>
        <taxon>Ciliophora</taxon>
        <taxon>Intramacronucleata</taxon>
        <taxon>Oligohymenophorea</taxon>
        <taxon>Peniculida</taxon>
        <taxon>Parameciidae</taxon>
        <taxon>Paramecium</taxon>
    </lineage>
</organism>
<accession>A0A8S1PSS1</accession>
<gene>
    <name evidence="1" type="ORF">PPRIM_AZ9-3.1.T1280077</name>
</gene>